<name>A0AAD8E439_DIPPU</name>
<accession>A0AAD8E439</accession>
<evidence type="ECO:0000256" key="3">
    <source>
        <dbReference type="ARBA" id="ARBA00023128"/>
    </source>
</evidence>
<dbReference type="GO" id="GO:0005739">
    <property type="term" value="C:mitochondrion"/>
    <property type="evidence" value="ECO:0007669"/>
    <property type="project" value="UniProtKB-SubCell"/>
</dbReference>
<dbReference type="PANTHER" id="PTHR11851:SF226">
    <property type="entry name" value="CYTOCHROME B-C1 COMPLEX SUBUNIT 2, MITOCHONDRIAL"/>
    <property type="match status" value="1"/>
</dbReference>
<evidence type="ECO:0000259" key="5">
    <source>
        <dbReference type="Pfam" id="PF05193"/>
    </source>
</evidence>
<evidence type="ECO:0000313" key="7">
    <source>
        <dbReference type="Proteomes" id="UP001233999"/>
    </source>
</evidence>
<evidence type="ECO:0008006" key="8">
    <source>
        <dbReference type="Google" id="ProtNLM"/>
    </source>
</evidence>
<dbReference type="Pfam" id="PF05193">
    <property type="entry name" value="Peptidase_M16_C"/>
    <property type="match status" value="1"/>
</dbReference>
<dbReference type="SUPFAM" id="SSF63411">
    <property type="entry name" value="LuxS/MPP-like metallohydrolase"/>
    <property type="match status" value="2"/>
</dbReference>
<protein>
    <recommendedName>
        <fullName evidence="8">Cytochrome b-c1 complex subunit 2, mitochondrial</fullName>
    </recommendedName>
</protein>
<sequence length="448" mass="46301">MASNAVKSPIFRAITKRGVSAQAAASPASSPAGLGQVKTTVLPNKLVVASVDSLLPVSTVSVLFKAGSRYEKQESLGTTHMLRIAAGLTTKDSTYFGITRNLQEIGASLCCDTDREAIAYTLQSTSDKLDTGLKFLQDVTTKQVFKPWELSDSIPRLKYELGGVSPYSKLMDAVHKAAYRSGLGNSLYCPDYLVGKHSTESLQHYVKSHFTTNRAAVVGVGVEHGELVCFAQNLPLESGAGPAETAAKYYGGDVRVETAGDLAHVAVVVEGIHLKNTKEALAFAVLRYVLGVGPSVKWGSGASPLVKAVGGAVGNEPFAVSGLNASYSDSGIFGIVASSPASIAGKEVTLRVKLMRSGNLSSADVARGKAQLKAAILLAQEGSATVVEDVGTQAVLLGNVLSGSAAAAAVDSITDAEVNAAASKVKSGKLSVAAVGNLGNVPYSDQLN</sequence>
<dbReference type="GO" id="GO:0046872">
    <property type="term" value="F:metal ion binding"/>
    <property type="evidence" value="ECO:0007669"/>
    <property type="project" value="InterPro"/>
</dbReference>
<dbReference type="InterPro" id="IPR007863">
    <property type="entry name" value="Peptidase_M16_C"/>
</dbReference>
<keyword evidence="2" id="KW-0809">Transit peptide</keyword>
<dbReference type="InterPro" id="IPR011765">
    <property type="entry name" value="Pept_M16_N"/>
</dbReference>
<comment type="subcellular location">
    <subcellularLocation>
        <location evidence="1">Mitochondrion</location>
    </subcellularLocation>
</comment>
<evidence type="ECO:0000256" key="2">
    <source>
        <dbReference type="ARBA" id="ARBA00022946"/>
    </source>
</evidence>
<dbReference type="InterPro" id="IPR011249">
    <property type="entry name" value="Metalloenz_LuxS/M16"/>
</dbReference>
<dbReference type="PANTHER" id="PTHR11851">
    <property type="entry name" value="METALLOPROTEASE"/>
    <property type="match status" value="1"/>
</dbReference>
<dbReference type="GO" id="GO:0016020">
    <property type="term" value="C:membrane"/>
    <property type="evidence" value="ECO:0007669"/>
    <property type="project" value="UniProtKB-ARBA"/>
</dbReference>
<dbReference type="Pfam" id="PF00675">
    <property type="entry name" value="Peptidase_M16"/>
    <property type="match status" value="1"/>
</dbReference>
<dbReference type="Gene3D" id="3.30.830.10">
    <property type="entry name" value="Metalloenzyme, LuxS/M16 peptidase-like"/>
    <property type="match status" value="2"/>
</dbReference>
<proteinExistence type="predicted"/>
<evidence type="ECO:0000259" key="4">
    <source>
        <dbReference type="Pfam" id="PF00675"/>
    </source>
</evidence>
<evidence type="ECO:0000313" key="6">
    <source>
        <dbReference type="EMBL" id="KAJ9575907.1"/>
    </source>
</evidence>
<dbReference type="InterPro" id="IPR050361">
    <property type="entry name" value="MPP/UQCRC_Complex"/>
</dbReference>
<dbReference type="FunFam" id="3.30.830.10:FF:000039">
    <property type="entry name" value="Ubiquinol-cytochrome c reductase core subunit 2"/>
    <property type="match status" value="1"/>
</dbReference>
<dbReference type="Proteomes" id="UP001233999">
    <property type="component" value="Unassembled WGS sequence"/>
</dbReference>
<comment type="caution">
    <text evidence="6">The sequence shown here is derived from an EMBL/GenBank/DDBJ whole genome shotgun (WGS) entry which is preliminary data.</text>
</comment>
<keyword evidence="7" id="KW-1185">Reference proteome</keyword>
<dbReference type="FunFam" id="3.30.830.10:FF:000021">
    <property type="entry name" value="Cytochrome b-c1 complex subunit 2"/>
    <property type="match status" value="1"/>
</dbReference>
<reference evidence="6" key="1">
    <citation type="journal article" date="2023" name="IScience">
        <title>Live-bearing cockroach genome reveals convergent evolutionary mechanisms linked to viviparity in insects and beyond.</title>
        <authorList>
            <person name="Fouks B."/>
            <person name="Harrison M.C."/>
            <person name="Mikhailova A.A."/>
            <person name="Marchal E."/>
            <person name="English S."/>
            <person name="Carruthers M."/>
            <person name="Jennings E.C."/>
            <person name="Chiamaka E.L."/>
            <person name="Frigard R.A."/>
            <person name="Pippel M."/>
            <person name="Attardo G.M."/>
            <person name="Benoit J.B."/>
            <person name="Bornberg-Bauer E."/>
            <person name="Tobe S.S."/>
        </authorList>
    </citation>
    <scope>NUCLEOTIDE SEQUENCE</scope>
    <source>
        <strain evidence="6">Stay&amp;Tobe</strain>
    </source>
</reference>
<keyword evidence="3" id="KW-0496">Mitochondrion</keyword>
<organism evidence="6 7">
    <name type="scientific">Diploptera punctata</name>
    <name type="common">Pacific beetle cockroach</name>
    <dbReference type="NCBI Taxonomy" id="6984"/>
    <lineage>
        <taxon>Eukaryota</taxon>
        <taxon>Metazoa</taxon>
        <taxon>Ecdysozoa</taxon>
        <taxon>Arthropoda</taxon>
        <taxon>Hexapoda</taxon>
        <taxon>Insecta</taxon>
        <taxon>Pterygota</taxon>
        <taxon>Neoptera</taxon>
        <taxon>Polyneoptera</taxon>
        <taxon>Dictyoptera</taxon>
        <taxon>Blattodea</taxon>
        <taxon>Blaberoidea</taxon>
        <taxon>Blaberidae</taxon>
        <taxon>Diplopterinae</taxon>
        <taxon>Diploptera</taxon>
    </lineage>
</organism>
<dbReference type="EMBL" id="JASPKZ010009814">
    <property type="protein sequence ID" value="KAJ9575907.1"/>
    <property type="molecule type" value="Genomic_DNA"/>
</dbReference>
<dbReference type="AlphaFoldDB" id="A0AAD8E439"/>
<evidence type="ECO:0000256" key="1">
    <source>
        <dbReference type="ARBA" id="ARBA00004173"/>
    </source>
</evidence>
<feature type="domain" description="Peptidase M16 N-terminal" evidence="4">
    <location>
        <begin position="48"/>
        <end position="191"/>
    </location>
</feature>
<reference evidence="6" key="2">
    <citation type="submission" date="2023-05" db="EMBL/GenBank/DDBJ databases">
        <authorList>
            <person name="Fouks B."/>
        </authorList>
    </citation>
    <scope>NUCLEOTIDE SEQUENCE</scope>
    <source>
        <strain evidence="6">Stay&amp;Tobe</strain>
        <tissue evidence="6">Testes</tissue>
    </source>
</reference>
<gene>
    <name evidence="6" type="ORF">L9F63_007219</name>
</gene>
<feature type="domain" description="Peptidase M16 C-terminal" evidence="5">
    <location>
        <begin position="199"/>
        <end position="372"/>
    </location>
</feature>